<keyword evidence="1" id="KW-0472">Membrane</keyword>
<evidence type="ECO:0000313" key="3">
    <source>
        <dbReference type="EMBL" id="CAB4205068.1"/>
    </source>
</evidence>
<evidence type="ECO:0000313" key="2">
    <source>
        <dbReference type="EMBL" id="CAB4195699.1"/>
    </source>
</evidence>
<feature type="transmembrane region" description="Helical" evidence="1">
    <location>
        <begin position="30"/>
        <end position="49"/>
    </location>
</feature>
<sequence>MSDPYVRVEGRLVRLEGSPGPGRRYDVYDLIGAGCAGFMAGLFLLAALVQHG</sequence>
<keyword evidence="1" id="KW-0812">Transmembrane</keyword>
<reference evidence="3" key="1">
    <citation type="submission" date="2020-05" db="EMBL/GenBank/DDBJ databases">
        <authorList>
            <person name="Chiriac C."/>
            <person name="Salcher M."/>
            <person name="Ghai R."/>
            <person name="Kavagutti S V."/>
        </authorList>
    </citation>
    <scope>NUCLEOTIDE SEQUENCE</scope>
</reference>
<gene>
    <name evidence="2" type="ORF">UFOVP1287_25</name>
    <name evidence="3" type="ORF">UFOVP1408_15</name>
</gene>
<organism evidence="3">
    <name type="scientific">uncultured Caudovirales phage</name>
    <dbReference type="NCBI Taxonomy" id="2100421"/>
    <lineage>
        <taxon>Viruses</taxon>
        <taxon>Duplodnaviria</taxon>
        <taxon>Heunggongvirae</taxon>
        <taxon>Uroviricota</taxon>
        <taxon>Caudoviricetes</taxon>
        <taxon>Peduoviridae</taxon>
        <taxon>Maltschvirus</taxon>
        <taxon>Maltschvirus maltsch</taxon>
    </lineage>
</organism>
<evidence type="ECO:0000256" key="1">
    <source>
        <dbReference type="SAM" id="Phobius"/>
    </source>
</evidence>
<name>A0A6J5S883_9CAUD</name>
<protein>
    <submittedName>
        <fullName evidence="3">Uncharacterized protein</fullName>
    </submittedName>
</protein>
<keyword evidence="1" id="KW-1133">Transmembrane helix</keyword>
<dbReference type="EMBL" id="LR797355">
    <property type="protein sequence ID" value="CAB4205068.1"/>
    <property type="molecule type" value="Genomic_DNA"/>
</dbReference>
<dbReference type="EMBL" id="LR797239">
    <property type="protein sequence ID" value="CAB4195699.1"/>
    <property type="molecule type" value="Genomic_DNA"/>
</dbReference>
<proteinExistence type="predicted"/>
<accession>A0A6J5S883</accession>